<dbReference type="Proteomes" id="UP000318349">
    <property type="component" value="Unassembled WGS sequence"/>
</dbReference>
<evidence type="ECO:0000313" key="3">
    <source>
        <dbReference type="EMBL" id="TVO72055.1"/>
    </source>
</evidence>
<dbReference type="Gene3D" id="3.40.390.10">
    <property type="entry name" value="Collagenase (Catalytic Domain)"/>
    <property type="match status" value="1"/>
</dbReference>
<dbReference type="AlphaFoldDB" id="A0A557RQI9"/>
<dbReference type="InterPro" id="IPR025295">
    <property type="entry name" value="eCIS_core_dom"/>
</dbReference>
<dbReference type="EMBL" id="VMNI01000022">
    <property type="protein sequence ID" value="TVO72055.1"/>
    <property type="molecule type" value="Genomic_DNA"/>
</dbReference>
<dbReference type="GO" id="GO:0008237">
    <property type="term" value="F:metallopeptidase activity"/>
    <property type="evidence" value="ECO:0007669"/>
    <property type="project" value="InterPro"/>
</dbReference>
<comment type="caution">
    <text evidence="3">The sequence shown here is derived from an EMBL/GenBank/DDBJ whole genome shotgun (WGS) entry which is preliminary data.</text>
</comment>
<evidence type="ECO:0000313" key="4">
    <source>
        <dbReference type="Proteomes" id="UP000318349"/>
    </source>
</evidence>
<organism evidence="3 4">
    <name type="scientific">Denitromonas halophila</name>
    <dbReference type="NCBI Taxonomy" id="1629404"/>
    <lineage>
        <taxon>Bacteria</taxon>
        <taxon>Pseudomonadati</taxon>
        <taxon>Pseudomonadota</taxon>
        <taxon>Betaproteobacteria</taxon>
        <taxon>Rhodocyclales</taxon>
        <taxon>Zoogloeaceae</taxon>
        <taxon>Denitromonas</taxon>
    </lineage>
</organism>
<accession>A0A557RQI9</accession>
<reference evidence="3 4" key="1">
    <citation type="submission" date="2019-07" db="EMBL/GenBank/DDBJ databases">
        <title>The pathways for chlorine oxyanion respiration interact through the shared metabolite chlorate.</title>
        <authorList>
            <person name="Barnum T.P."/>
            <person name="Cheng Y."/>
            <person name="Hill K.A."/>
            <person name="Lucas L.N."/>
            <person name="Carlson H.K."/>
            <person name="Coates J.D."/>
        </authorList>
    </citation>
    <scope>NUCLEOTIDE SEQUENCE [LARGE SCALE GENOMIC DNA]</scope>
    <source>
        <strain evidence="3 4">SFB-1</strain>
    </source>
</reference>
<feature type="domain" description="eCIS core" evidence="2">
    <location>
        <begin position="51"/>
        <end position="128"/>
    </location>
</feature>
<feature type="compositionally biased region" description="Pro residues" evidence="1">
    <location>
        <begin position="154"/>
        <end position="171"/>
    </location>
</feature>
<gene>
    <name evidence="3" type="ORF">FHP89_19185</name>
</gene>
<name>A0A557RQI9_9RHOO</name>
<protein>
    <submittedName>
        <fullName evidence="3">DUF4157 domain-containing protein</fullName>
    </submittedName>
</protein>
<sequence length="600" mass="62639">MRPPAPRHPGHDQPATRGLTTPRIQRRASAPAGTGAAPPAVHRTLAAPGRPLDPSLRRVFEPRFGRDFGDVRIHTDAQAHASAQAVGARAYTVGRHVAFAGGQYAPGTLAGRQLLAHELTHVVQQRGGAAVLRRAPAPSPVPSGVPGVPGGTPALPPGRIPGMPPTATPSAPPPVPASAVCPACACTADQVTRIDAARRKAQGVFERAADLLANPSPVIERQFENSFGSGSNSAKTRTDTADRYRAAASFLGQSTVSDPPGSGTVHCDPTNSTDLCATGASAHYGQGHIVVCSENPSPKQMLNPPEVSTVYRTEGEVGSTEGVRQVPDASATEAAQAASDAGFATRLTAVMAHEAIHHVVQPGIVDIYTNERLFQFLGAGSKKLDVDLSPLALQNPDSLVQFAFRGVVAEDGGNALPGAEAALEDSEQLSGKLTVRPVLGRRRARLSVALAEEAIAQAGERLGVLLTEVQSVQGGSSGWSLFPALSQQVVTALTTLGKETDFGQPDAVALARLQVLVDAFTRLSTGIHDKKVVLGRRFVLDKPDKRIEVAIPDWRSFRKQPVGAQLPVVLGALLDEEPAIAGLDAFVLDLAKTRGGMGQL</sequence>
<dbReference type="InterPro" id="IPR024079">
    <property type="entry name" value="MetalloPept_cat_dom_sf"/>
</dbReference>
<dbReference type="Pfam" id="PF13699">
    <property type="entry name" value="eCIS_core"/>
    <property type="match status" value="1"/>
</dbReference>
<feature type="region of interest" description="Disordered" evidence="1">
    <location>
        <begin position="135"/>
        <end position="171"/>
    </location>
</feature>
<evidence type="ECO:0000259" key="2">
    <source>
        <dbReference type="Pfam" id="PF13699"/>
    </source>
</evidence>
<feature type="compositionally biased region" description="Low complexity" evidence="1">
    <location>
        <begin position="28"/>
        <end position="40"/>
    </location>
</feature>
<proteinExistence type="predicted"/>
<feature type="region of interest" description="Disordered" evidence="1">
    <location>
        <begin position="1"/>
        <end position="54"/>
    </location>
</feature>
<evidence type="ECO:0000256" key="1">
    <source>
        <dbReference type="SAM" id="MobiDB-lite"/>
    </source>
</evidence>